<evidence type="ECO:0000256" key="5">
    <source>
        <dbReference type="ARBA" id="ARBA00023251"/>
    </source>
</evidence>
<dbReference type="Proteomes" id="UP001596074">
    <property type="component" value="Unassembled WGS sequence"/>
</dbReference>
<dbReference type="Pfam" id="PF00005">
    <property type="entry name" value="ABC_tran"/>
    <property type="match status" value="1"/>
</dbReference>
<evidence type="ECO:0000259" key="6">
    <source>
        <dbReference type="PROSITE" id="PS50893"/>
    </source>
</evidence>
<proteinExistence type="predicted"/>
<evidence type="ECO:0000256" key="1">
    <source>
        <dbReference type="ARBA" id="ARBA00004202"/>
    </source>
</evidence>
<evidence type="ECO:0000313" key="8">
    <source>
        <dbReference type="Proteomes" id="UP001596074"/>
    </source>
</evidence>
<evidence type="ECO:0000256" key="4">
    <source>
        <dbReference type="ARBA" id="ARBA00022840"/>
    </source>
</evidence>
<feature type="domain" description="ABC transporter" evidence="6">
    <location>
        <begin position="7"/>
        <end position="231"/>
    </location>
</feature>
<dbReference type="SUPFAM" id="SSF52540">
    <property type="entry name" value="P-loop containing nucleoside triphosphate hydrolases"/>
    <property type="match status" value="1"/>
</dbReference>
<dbReference type="PROSITE" id="PS50893">
    <property type="entry name" value="ABC_TRANSPORTER_2"/>
    <property type="match status" value="1"/>
</dbReference>
<dbReference type="GO" id="GO:0005524">
    <property type="term" value="F:ATP binding"/>
    <property type="evidence" value="ECO:0007669"/>
    <property type="project" value="UniProtKB-KW"/>
</dbReference>
<comment type="subcellular location">
    <subcellularLocation>
        <location evidence="1">Cell membrane</location>
        <topology evidence="1">Peripheral membrane protein</topology>
    </subcellularLocation>
</comment>
<gene>
    <name evidence="7" type="ORF">ACFPZN_45545</name>
</gene>
<keyword evidence="3" id="KW-0547">Nucleotide-binding</keyword>
<evidence type="ECO:0000256" key="3">
    <source>
        <dbReference type="ARBA" id="ARBA00022741"/>
    </source>
</evidence>
<comment type="caution">
    <text evidence="7">The sequence shown here is derived from an EMBL/GenBank/DDBJ whole genome shotgun (WGS) entry which is preliminary data.</text>
</comment>
<dbReference type="SMART" id="SM00382">
    <property type="entry name" value="AAA"/>
    <property type="match status" value="1"/>
</dbReference>
<dbReference type="CDD" id="cd03230">
    <property type="entry name" value="ABC_DR_subfamily_A"/>
    <property type="match status" value="1"/>
</dbReference>
<organism evidence="7 8">
    <name type="scientific">Actinomadura rugatobispora</name>
    <dbReference type="NCBI Taxonomy" id="1994"/>
    <lineage>
        <taxon>Bacteria</taxon>
        <taxon>Bacillati</taxon>
        <taxon>Actinomycetota</taxon>
        <taxon>Actinomycetes</taxon>
        <taxon>Streptosporangiales</taxon>
        <taxon>Thermomonosporaceae</taxon>
        <taxon>Actinomadura</taxon>
    </lineage>
</organism>
<dbReference type="Gene3D" id="3.40.50.300">
    <property type="entry name" value="P-loop containing nucleotide triphosphate hydrolases"/>
    <property type="match status" value="1"/>
</dbReference>
<dbReference type="InterPro" id="IPR050763">
    <property type="entry name" value="ABC_transporter_ATP-binding"/>
</dbReference>
<dbReference type="InterPro" id="IPR003593">
    <property type="entry name" value="AAA+_ATPase"/>
</dbReference>
<reference evidence="8" key="1">
    <citation type="journal article" date="2019" name="Int. J. Syst. Evol. Microbiol.">
        <title>The Global Catalogue of Microorganisms (GCM) 10K type strain sequencing project: providing services to taxonomists for standard genome sequencing and annotation.</title>
        <authorList>
            <consortium name="The Broad Institute Genomics Platform"/>
            <consortium name="The Broad Institute Genome Sequencing Center for Infectious Disease"/>
            <person name="Wu L."/>
            <person name="Ma J."/>
        </authorList>
    </citation>
    <scope>NUCLEOTIDE SEQUENCE [LARGE SCALE GENOMIC DNA]</scope>
    <source>
        <strain evidence="8">KCTC 42087</strain>
    </source>
</reference>
<name>A0ABW1AEG9_9ACTN</name>
<keyword evidence="8" id="KW-1185">Reference proteome</keyword>
<evidence type="ECO:0000256" key="2">
    <source>
        <dbReference type="ARBA" id="ARBA00022448"/>
    </source>
</evidence>
<evidence type="ECO:0000313" key="7">
    <source>
        <dbReference type="EMBL" id="MFC5752925.1"/>
    </source>
</evidence>
<dbReference type="InterPro" id="IPR017871">
    <property type="entry name" value="ABC_transporter-like_CS"/>
</dbReference>
<dbReference type="EMBL" id="JBHSON010000099">
    <property type="protein sequence ID" value="MFC5752925.1"/>
    <property type="molecule type" value="Genomic_DNA"/>
</dbReference>
<dbReference type="InterPro" id="IPR003439">
    <property type="entry name" value="ABC_transporter-like_ATP-bd"/>
</dbReference>
<dbReference type="PANTHER" id="PTHR42711:SF17">
    <property type="entry name" value="ABC TRANSPORTER ATP-BINDING PROTEIN"/>
    <property type="match status" value="1"/>
</dbReference>
<sequence length="294" mass="32485">MTSTPVIDVERLNLKYGDFHAVKDVSFQVRSGEFYALLGTNGAGKTSTLEIIEGHRTATSGTVRVFGHDPRDRRAVRPRMGVMLQESGFSPDLTVKESVRLIGKLSGRADTAERVLGIIDLTRKAGTKVSQLSGGEKRRLDFATAVYGAPELIFLDEPTTGLDIQSRDDLWGAVDKLREDGSTIVLTTHYLEEAQQRADRIGLMHKGAFHREGTVSELTRTLPSTIRFALAGDPPALPLRATLESDGRFLVETFDLARDLYTLLHWARQHAVEPRDLEAGPTRLDDVFRSIGSE</sequence>
<dbReference type="RefSeq" id="WP_378289414.1">
    <property type="nucleotide sequence ID" value="NZ_JBHSON010000099.1"/>
</dbReference>
<keyword evidence="5" id="KW-0046">Antibiotic resistance</keyword>
<accession>A0ABW1AEG9</accession>
<dbReference type="PROSITE" id="PS00211">
    <property type="entry name" value="ABC_TRANSPORTER_1"/>
    <property type="match status" value="1"/>
</dbReference>
<protein>
    <submittedName>
        <fullName evidence="7">ABC transporter ATP-binding protein</fullName>
    </submittedName>
</protein>
<dbReference type="PANTHER" id="PTHR42711">
    <property type="entry name" value="ABC TRANSPORTER ATP-BINDING PROTEIN"/>
    <property type="match status" value="1"/>
</dbReference>
<keyword evidence="2" id="KW-0813">Transport</keyword>
<keyword evidence="4 7" id="KW-0067">ATP-binding</keyword>
<dbReference type="InterPro" id="IPR027417">
    <property type="entry name" value="P-loop_NTPase"/>
</dbReference>